<keyword evidence="3" id="KW-1185">Reference proteome</keyword>
<evidence type="ECO:0000313" key="3">
    <source>
        <dbReference type="Proteomes" id="UP000297703"/>
    </source>
</evidence>
<feature type="region of interest" description="Disordered" evidence="1">
    <location>
        <begin position="60"/>
        <end position="85"/>
    </location>
</feature>
<keyword evidence="2" id="KW-0031">Aminopeptidase</keyword>
<reference evidence="2 3" key="2">
    <citation type="submission" date="2019-04" db="EMBL/GenBank/DDBJ databases">
        <title>The genome sequence of big-headed turtle.</title>
        <authorList>
            <person name="Gong S."/>
        </authorList>
    </citation>
    <scope>NUCLEOTIDE SEQUENCE [LARGE SCALE GENOMIC DNA]</scope>
    <source>
        <strain evidence="2">DO16091913</strain>
        <tissue evidence="2">Muscle</tissue>
    </source>
</reference>
<dbReference type="Proteomes" id="UP000297703">
    <property type="component" value="Unassembled WGS sequence"/>
</dbReference>
<sequence>MRVTLTDSLTQGLCGRLDIREMDDSSMSPGSVRSLPLLGFTIFLISLHVHRLDSGRIPGALGPSLAPTEASGSAEEGWAPSLSSV</sequence>
<evidence type="ECO:0000256" key="1">
    <source>
        <dbReference type="SAM" id="MobiDB-lite"/>
    </source>
</evidence>
<gene>
    <name evidence="2" type="ORF">DR999_PMT22312</name>
</gene>
<evidence type="ECO:0000313" key="2">
    <source>
        <dbReference type="EMBL" id="TFJ95950.1"/>
    </source>
</evidence>
<accession>A0A4D9DF79</accession>
<reference evidence="2 3" key="1">
    <citation type="submission" date="2019-04" db="EMBL/GenBank/DDBJ databases">
        <title>Draft genome of the big-headed turtle Platysternon megacephalum.</title>
        <authorList>
            <person name="Gong S."/>
        </authorList>
    </citation>
    <scope>NUCLEOTIDE SEQUENCE [LARGE SCALE GENOMIC DNA]</scope>
    <source>
        <strain evidence="2">DO16091913</strain>
        <tissue evidence="2">Muscle</tissue>
    </source>
</reference>
<name>A0A4D9DF79_9SAUR</name>
<keyword evidence="2" id="KW-0645">Protease</keyword>
<dbReference type="GO" id="GO:0004177">
    <property type="term" value="F:aminopeptidase activity"/>
    <property type="evidence" value="ECO:0007669"/>
    <property type="project" value="UniProtKB-KW"/>
</dbReference>
<dbReference type="EMBL" id="QXTE01000941">
    <property type="protein sequence ID" value="TFJ95950.1"/>
    <property type="molecule type" value="Genomic_DNA"/>
</dbReference>
<dbReference type="AlphaFoldDB" id="A0A4D9DF79"/>
<comment type="caution">
    <text evidence="2">The sequence shown here is derived from an EMBL/GenBank/DDBJ whole genome shotgun (WGS) entry which is preliminary data.</text>
</comment>
<organism evidence="2 3">
    <name type="scientific">Platysternon megacephalum</name>
    <name type="common">big-headed turtle</name>
    <dbReference type="NCBI Taxonomy" id="55544"/>
    <lineage>
        <taxon>Eukaryota</taxon>
        <taxon>Metazoa</taxon>
        <taxon>Chordata</taxon>
        <taxon>Craniata</taxon>
        <taxon>Vertebrata</taxon>
        <taxon>Euteleostomi</taxon>
        <taxon>Archelosauria</taxon>
        <taxon>Testudinata</taxon>
        <taxon>Testudines</taxon>
        <taxon>Cryptodira</taxon>
        <taxon>Durocryptodira</taxon>
        <taxon>Testudinoidea</taxon>
        <taxon>Platysternidae</taxon>
        <taxon>Platysternon</taxon>
    </lineage>
</organism>
<protein>
    <submittedName>
        <fullName evidence="2">Methionine aminopeptidase</fullName>
    </submittedName>
</protein>
<proteinExistence type="predicted"/>
<keyword evidence="2" id="KW-0378">Hydrolase</keyword>